<dbReference type="SUPFAM" id="SSF47473">
    <property type="entry name" value="EF-hand"/>
    <property type="match status" value="1"/>
</dbReference>
<organism evidence="3">
    <name type="scientific">Spumella elongata</name>
    <dbReference type="NCBI Taxonomy" id="89044"/>
    <lineage>
        <taxon>Eukaryota</taxon>
        <taxon>Sar</taxon>
        <taxon>Stramenopiles</taxon>
        <taxon>Ochrophyta</taxon>
        <taxon>Chrysophyceae</taxon>
        <taxon>Chromulinales</taxon>
        <taxon>Chromulinaceae</taxon>
        <taxon>Spumella</taxon>
    </lineage>
</organism>
<accession>A0A7S3H7Q6</accession>
<protein>
    <recommendedName>
        <fullName evidence="2">EF-hand domain-containing protein</fullName>
    </recommendedName>
</protein>
<dbReference type="InterPro" id="IPR002048">
    <property type="entry name" value="EF_hand_dom"/>
</dbReference>
<proteinExistence type="predicted"/>
<dbReference type="InterPro" id="IPR011992">
    <property type="entry name" value="EF-hand-dom_pair"/>
</dbReference>
<name>A0A7S3H7Q6_9STRA</name>
<sequence>MSYDMSVSDNVSVTSQSIGFSMEMDADVQNQMRKYPSISDYYRASTTDPNRPIQLQHGLSNFSSLNLGDDRIAFNESILSATYRIPVEDKMAIDSPSKSKPRATRRREYQDATQKVGETELNRLERVMKDKLFQRSYATSSPFQVRKAFKFFDRESSLKIPIEGFTRALEFLGFQFSDLQNKALFGRYDVNCEGEIDYMNFINTAMFYAAVEPDFGQHSAKTAGEHKHEVNDMPDIDSAEIKLLQEAELRKVFNKVDRGSTGGLNKDDFELLLMALGHHLSLQELDACFADMGVNSHGGTVSFDLFFEWWTDSMGVEAIRKKQQKSAKNRK</sequence>
<dbReference type="AlphaFoldDB" id="A0A7S3H7Q6"/>
<dbReference type="EMBL" id="HBIC01031961">
    <property type="protein sequence ID" value="CAE0287342.1"/>
    <property type="molecule type" value="Transcribed_RNA"/>
</dbReference>
<dbReference type="Gene3D" id="1.10.238.10">
    <property type="entry name" value="EF-hand"/>
    <property type="match status" value="2"/>
</dbReference>
<reference evidence="3" key="1">
    <citation type="submission" date="2021-01" db="EMBL/GenBank/DDBJ databases">
        <authorList>
            <person name="Corre E."/>
            <person name="Pelletier E."/>
            <person name="Niang G."/>
            <person name="Scheremetjew M."/>
            <person name="Finn R."/>
            <person name="Kale V."/>
            <person name="Holt S."/>
            <person name="Cochrane G."/>
            <person name="Meng A."/>
            <person name="Brown T."/>
            <person name="Cohen L."/>
        </authorList>
    </citation>
    <scope>NUCLEOTIDE SEQUENCE</scope>
    <source>
        <strain evidence="3">CCAP 955/1</strain>
    </source>
</reference>
<dbReference type="PROSITE" id="PS50222">
    <property type="entry name" value="EF_HAND_2"/>
    <property type="match status" value="1"/>
</dbReference>
<dbReference type="GO" id="GO:0005509">
    <property type="term" value="F:calcium ion binding"/>
    <property type="evidence" value="ECO:0007669"/>
    <property type="project" value="InterPro"/>
</dbReference>
<evidence type="ECO:0000313" key="3">
    <source>
        <dbReference type="EMBL" id="CAE0287342.1"/>
    </source>
</evidence>
<feature type="domain" description="EF-hand" evidence="2">
    <location>
        <begin position="244"/>
        <end position="279"/>
    </location>
</feature>
<evidence type="ECO:0000256" key="1">
    <source>
        <dbReference type="SAM" id="MobiDB-lite"/>
    </source>
</evidence>
<evidence type="ECO:0000259" key="2">
    <source>
        <dbReference type="PROSITE" id="PS50222"/>
    </source>
</evidence>
<feature type="region of interest" description="Disordered" evidence="1">
    <location>
        <begin position="92"/>
        <end position="114"/>
    </location>
</feature>
<gene>
    <name evidence="3" type="ORF">SELO1098_LOCUS16185</name>
</gene>